<organism evidence="3 4">
    <name type="scientific">Spartinivicinus marinus</name>
    <dbReference type="NCBI Taxonomy" id="2994442"/>
    <lineage>
        <taxon>Bacteria</taxon>
        <taxon>Pseudomonadati</taxon>
        <taxon>Pseudomonadota</taxon>
        <taxon>Gammaproteobacteria</taxon>
        <taxon>Oceanospirillales</taxon>
        <taxon>Zooshikellaceae</taxon>
        <taxon>Spartinivicinus</taxon>
    </lineage>
</organism>
<dbReference type="InterPro" id="IPR000772">
    <property type="entry name" value="Ricin_B_lectin"/>
</dbReference>
<dbReference type="RefSeq" id="WP_180571382.1">
    <property type="nucleotide sequence ID" value="NZ_JACCKB010000079.1"/>
</dbReference>
<comment type="caution">
    <text evidence="3">The sequence shown here is derived from an EMBL/GenBank/DDBJ whole genome shotgun (WGS) entry which is preliminary data.</text>
</comment>
<feature type="domain" description="Ricin B lectin" evidence="2">
    <location>
        <begin position="6"/>
        <end position="84"/>
    </location>
</feature>
<dbReference type="Gene3D" id="2.80.10.50">
    <property type="match status" value="2"/>
</dbReference>
<accession>A0A853I948</accession>
<dbReference type="Proteomes" id="UP000569732">
    <property type="component" value="Unassembled WGS sequence"/>
</dbReference>
<name>A0A853I948_9GAMM</name>
<keyword evidence="4" id="KW-1185">Reference proteome</keyword>
<evidence type="ECO:0000259" key="2">
    <source>
        <dbReference type="Pfam" id="PF14200"/>
    </source>
</evidence>
<feature type="compositionally biased region" description="Polar residues" evidence="1">
    <location>
        <begin position="118"/>
        <end position="127"/>
    </location>
</feature>
<reference evidence="3 4" key="1">
    <citation type="submission" date="2020-07" db="EMBL/GenBank/DDBJ databases">
        <title>Endozoicomonas sp. nov., isolated from sediment.</title>
        <authorList>
            <person name="Gu T."/>
        </authorList>
    </citation>
    <scope>NUCLEOTIDE SEQUENCE [LARGE SCALE GENOMIC DNA]</scope>
    <source>
        <strain evidence="3 4">SM1973</strain>
    </source>
</reference>
<sequence length="127" mass="14088">MAEINSNQHYLIKSVHSNKCLEVVKGEIANGSNIHQWEENNTIAQQFIIEEVGNSTYKIVNLHSGKALDIAEWQQENGGNLQQWDFHGGNNQLFRLVPVSSELQPPTPDNNDIKPLFSSATGSGCIT</sequence>
<evidence type="ECO:0000256" key="1">
    <source>
        <dbReference type="SAM" id="MobiDB-lite"/>
    </source>
</evidence>
<evidence type="ECO:0000313" key="4">
    <source>
        <dbReference type="Proteomes" id="UP000569732"/>
    </source>
</evidence>
<dbReference type="Pfam" id="PF14200">
    <property type="entry name" value="RicinB_lectin_2"/>
    <property type="match status" value="1"/>
</dbReference>
<dbReference type="EMBL" id="JACCKB010000079">
    <property type="protein sequence ID" value="NYZ69389.1"/>
    <property type="molecule type" value="Genomic_DNA"/>
</dbReference>
<gene>
    <name evidence="3" type="ORF">H0A36_25555</name>
</gene>
<dbReference type="AlphaFoldDB" id="A0A853I948"/>
<protein>
    <submittedName>
        <fullName evidence="3">RICIN domain-containing protein</fullName>
    </submittedName>
</protein>
<dbReference type="InterPro" id="IPR035992">
    <property type="entry name" value="Ricin_B-like_lectins"/>
</dbReference>
<proteinExistence type="predicted"/>
<evidence type="ECO:0000313" key="3">
    <source>
        <dbReference type="EMBL" id="NYZ69389.1"/>
    </source>
</evidence>
<dbReference type="CDD" id="cd00161">
    <property type="entry name" value="beta-trefoil_Ricin-like"/>
    <property type="match status" value="1"/>
</dbReference>
<feature type="region of interest" description="Disordered" evidence="1">
    <location>
        <begin position="105"/>
        <end position="127"/>
    </location>
</feature>
<dbReference type="SUPFAM" id="SSF50370">
    <property type="entry name" value="Ricin B-like lectins"/>
    <property type="match status" value="1"/>
</dbReference>